<organism evidence="3 4">
    <name type="scientific">Parascedosporium putredinis</name>
    <dbReference type="NCBI Taxonomy" id="1442378"/>
    <lineage>
        <taxon>Eukaryota</taxon>
        <taxon>Fungi</taxon>
        <taxon>Dikarya</taxon>
        <taxon>Ascomycota</taxon>
        <taxon>Pezizomycotina</taxon>
        <taxon>Sordariomycetes</taxon>
        <taxon>Hypocreomycetidae</taxon>
        <taxon>Microascales</taxon>
        <taxon>Microascaceae</taxon>
        <taxon>Parascedosporium</taxon>
    </lineage>
</organism>
<dbReference type="EMBL" id="CALLCH030000012">
    <property type="protein sequence ID" value="CAI4214919.1"/>
    <property type="molecule type" value="Genomic_DNA"/>
</dbReference>
<keyword evidence="4" id="KW-1185">Reference proteome</keyword>
<evidence type="ECO:0000313" key="3">
    <source>
        <dbReference type="EMBL" id="CAI4214919.1"/>
    </source>
</evidence>
<dbReference type="Proteomes" id="UP000838763">
    <property type="component" value="Unassembled WGS sequence"/>
</dbReference>
<evidence type="ECO:0000259" key="2">
    <source>
        <dbReference type="PROSITE" id="PS50181"/>
    </source>
</evidence>
<feature type="region of interest" description="Disordered" evidence="1">
    <location>
        <begin position="151"/>
        <end position="192"/>
    </location>
</feature>
<feature type="domain" description="F-box" evidence="2">
    <location>
        <begin position="4"/>
        <end position="49"/>
    </location>
</feature>
<name>A0A9P1H2P6_9PEZI</name>
<dbReference type="InterPro" id="IPR001810">
    <property type="entry name" value="F-box_dom"/>
</dbReference>
<dbReference type="Gene3D" id="1.20.1280.50">
    <property type="match status" value="1"/>
</dbReference>
<sequence length="192" mass="20936">MDGAGPIENLPNEVLSIILSQLGTHDLLDILRVSRRFNSCTASVLYRHHGDPAAALAGDGDGSSGGSDAPRGDPRKWHSWFRPRLLDLDPSPPATSTADVPFTEVILPEGEDDIYLLARTIVKRDPPKGLCPSHITIHEGHIRVSREWLAKASEPEKSGGDSGTPRFSGQDRERTLGYASASRRPRPQRCLC</sequence>
<evidence type="ECO:0000256" key="1">
    <source>
        <dbReference type="SAM" id="MobiDB-lite"/>
    </source>
</evidence>
<dbReference type="OrthoDB" id="9981546at2759"/>
<dbReference type="PROSITE" id="PS50181">
    <property type="entry name" value="FBOX"/>
    <property type="match status" value="1"/>
</dbReference>
<proteinExistence type="predicted"/>
<dbReference type="SMART" id="SM00256">
    <property type="entry name" value="FBOX"/>
    <property type="match status" value="1"/>
</dbReference>
<feature type="compositionally biased region" description="Basic residues" evidence="1">
    <location>
        <begin position="183"/>
        <end position="192"/>
    </location>
</feature>
<gene>
    <name evidence="3" type="ORF">PPNO1_LOCUS4646</name>
</gene>
<dbReference type="Pfam" id="PF12937">
    <property type="entry name" value="F-box-like"/>
    <property type="match status" value="1"/>
</dbReference>
<accession>A0A9P1H2P6</accession>
<reference evidence="3" key="1">
    <citation type="submission" date="2022-11" db="EMBL/GenBank/DDBJ databases">
        <authorList>
            <person name="Scott C."/>
            <person name="Bruce N."/>
        </authorList>
    </citation>
    <scope>NUCLEOTIDE SEQUENCE</scope>
</reference>
<dbReference type="SUPFAM" id="SSF81383">
    <property type="entry name" value="F-box domain"/>
    <property type="match status" value="1"/>
</dbReference>
<dbReference type="AlphaFoldDB" id="A0A9P1H2P6"/>
<protein>
    <recommendedName>
        <fullName evidence="2">F-box domain-containing protein</fullName>
    </recommendedName>
</protein>
<evidence type="ECO:0000313" key="4">
    <source>
        <dbReference type="Proteomes" id="UP000838763"/>
    </source>
</evidence>
<dbReference type="InterPro" id="IPR036047">
    <property type="entry name" value="F-box-like_dom_sf"/>
</dbReference>
<comment type="caution">
    <text evidence="3">The sequence shown here is derived from an EMBL/GenBank/DDBJ whole genome shotgun (WGS) entry which is preliminary data.</text>
</comment>